<dbReference type="EMBL" id="CAJVPK010004742">
    <property type="protein sequence ID" value="CAG8639192.1"/>
    <property type="molecule type" value="Genomic_DNA"/>
</dbReference>
<dbReference type="AlphaFoldDB" id="A0A9N9DHN2"/>
<gene>
    <name evidence="1" type="ORF">DEBURN_LOCUS11095</name>
</gene>
<protein>
    <submittedName>
        <fullName evidence="1">1233_t:CDS:1</fullName>
    </submittedName>
</protein>
<evidence type="ECO:0000313" key="1">
    <source>
        <dbReference type="EMBL" id="CAG8639192.1"/>
    </source>
</evidence>
<organism evidence="1 2">
    <name type="scientific">Diversispora eburnea</name>
    <dbReference type="NCBI Taxonomy" id="1213867"/>
    <lineage>
        <taxon>Eukaryota</taxon>
        <taxon>Fungi</taxon>
        <taxon>Fungi incertae sedis</taxon>
        <taxon>Mucoromycota</taxon>
        <taxon>Glomeromycotina</taxon>
        <taxon>Glomeromycetes</taxon>
        <taxon>Diversisporales</taxon>
        <taxon>Diversisporaceae</taxon>
        <taxon>Diversispora</taxon>
    </lineage>
</organism>
<sequence>LHVVVVDINKEETVSVVVVVEVEANVIVLTVGHVQLRVLVTVLHFAALAITCDDNKSIEAIKETIKQEIKDNS</sequence>
<feature type="non-terminal residue" evidence="1">
    <location>
        <position position="1"/>
    </location>
</feature>
<reference evidence="1" key="1">
    <citation type="submission" date="2021-06" db="EMBL/GenBank/DDBJ databases">
        <authorList>
            <person name="Kallberg Y."/>
            <person name="Tangrot J."/>
            <person name="Rosling A."/>
        </authorList>
    </citation>
    <scope>NUCLEOTIDE SEQUENCE</scope>
    <source>
        <strain evidence="1">AZ414A</strain>
    </source>
</reference>
<keyword evidence="2" id="KW-1185">Reference proteome</keyword>
<feature type="non-terminal residue" evidence="1">
    <location>
        <position position="73"/>
    </location>
</feature>
<comment type="caution">
    <text evidence="1">The sequence shown here is derived from an EMBL/GenBank/DDBJ whole genome shotgun (WGS) entry which is preliminary data.</text>
</comment>
<proteinExistence type="predicted"/>
<accession>A0A9N9DHN2</accession>
<evidence type="ECO:0000313" key="2">
    <source>
        <dbReference type="Proteomes" id="UP000789706"/>
    </source>
</evidence>
<name>A0A9N9DHN2_9GLOM</name>
<dbReference type="Proteomes" id="UP000789706">
    <property type="component" value="Unassembled WGS sequence"/>
</dbReference>